<dbReference type="InterPro" id="IPR016024">
    <property type="entry name" value="ARM-type_fold"/>
</dbReference>
<dbReference type="GO" id="GO:0004674">
    <property type="term" value="F:protein serine/threonine kinase activity"/>
    <property type="evidence" value="ECO:0007669"/>
    <property type="project" value="UniProtKB-KW"/>
</dbReference>
<evidence type="ECO:0000256" key="4">
    <source>
        <dbReference type="ARBA" id="ARBA00022574"/>
    </source>
</evidence>
<dbReference type="EMBL" id="CAJOBA010006794">
    <property type="protein sequence ID" value="CAF3783491.1"/>
    <property type="molecule type" value="Genomic_DNA"/>
</dbReference>
<dbReference type="Proteomes" id="UP000677228">
    <property type="component" value="Unassembled WGS sequence"/>
</dbReference>
<dbReference type="InterPro" id="IPR001680">
    <property type="entry name" value="WD40_rpt"/>
</dbReference>
<keyword evidence="4" id="KW-0853">WD repeat</keyword>
<dbReference type="EMBL" id="CAJOBC010000035">
    <property type="protein sequence ID" value="CAF3523210.1"/>
    <property type="molecule type" value="Genomic_DNA"/>
</dbReference>
<proteinExistence type="predicted"/>
<keyword evidence="8" id="KW-0418">Kinase</keyword>
<dbReference type="GO" id="GO:0034271">
    <property type="term" value="C:phosphatidylinositol 3-kinase complex, class III, type I"/>
    <property type="evidence" value="ECO:0007669"/>
    <property type="project" value="TreeGrafter"/>
</dbReference>
<dbReference type="GO" id="GO:0016236">
    <property type="term" value="P:macroautophagy"/>
    <property type="evidence" value="ECO:0007669"/>
    <property type="project" value="InterPro"/>
</dbReference>
<dbReference type="Gene3D" id="1.25.10.10">
    <property type="entry name" value="Leucine-rich Repeat Variant"/>
    <property type="match status" value="1"/>
</dbReference>
<dbReference type="InterPro" id="IPR015943">
    <property type="entry name" value="WD40/YVTN_repeat-like_dom_sf"/>
</dbReference>
<evidence type="ECO:0000313" key="13">
    <source>
        <dbReference type="EMBL" id="CAF1014520.1"/>
    </source>
</evidence>
<sequence length="1378" mass="158117">MGNQLVADAPNQILSVETYFNELSGYDFVKSLGVTRFLKVAKAKTRNGYSVLKIFQVFDQSLPYDQYKGQIQSIHSALHQKETPSALKNALPFQVVTKNERSIILTRPYIKDNLYDRLQNRPYLTRIEKKWIAFQLLQALKQIHLLNIRHGDIKYENILLTSYNWVLLSDFANFKPTFFAYEDPAEYYYYFNASQRNVCYLAPERFYDQTRIKSDINNDTLSTSFGKLGTAAMDIFSLGCVFAELFTEQPLFTLSQMMDYRTKSYNPYEIIHKINDENLCDMISSMIDFEPSKRKTAEQYLEEQCGKAFPKCFYTFLYPYVHNMLHHFSPDFVIYKLHKDFSIVMSSLLVDNDETDASELAQQNESSQALIILLSFALACMRKLMHLHSRLSALELIRLITPLVDDQITLDRILPYVNAMLQDSYHRVRADAIRTLLFCVNSVTSINQENADLFSEYLFPTLSSLTLPNADCYVRSSLAKNLSSLAEHSLRFLEKTYLLEERNYTMNNDYFKLYEEELKSVQTWMQGKFGDLIHGDNEDQLAEVVCRTDLIRLCAFFGKRKTIEVICGHLTTLLSRPNWRLRATLFDSLVTVAAYIGLESELFIRPLFEQGLVDEEEFVVYRVLKALACFVRLSLLKRKTMYDFLANVSPIACHPNLWLRLGVIEFINSVCEKSHLADIHGFVIPVIERFFKFPIIQVENPDILYNSLIEPLARDLFEYVQQIQPNEGLFKYLTERQHVRKMTGSGAKPAYTELNDGLVKDEFEKLLDMKMKEEDEDKILALKFFLKQAPQNKLSVSVSTEETKRPGTILIKLPPAKRHELGLGSNRTNFNNNLNAYSMRNNNDDSSDWCEMFGAQSQQSENALVNSTTTTDAKQSPPKQDLSQINETQQELNEQVVDQNILRTIPAVQQQQQIYRARSFNESKVKLRLHCITEKNNLLLRQEALYRDDCQRQKLLNKSVPTKLFEITDNAHWTPQGILLGHVHLHNGKITRLASSLVSPPSTQYYYTQYFATGDIQGSIRLWDINQFQKCLIFRPTRAIRGSSSPIRGLVFSSDSSALNLASLSENGYLNIYDLNSSAGDIKEPFYTMKLDVRDIGVPIDLKYFNTGSQEILAFATSQGLIVGIDNRCTVPIFKFKNDLNHRLITALEVDELQSWLAVGTGSGFIDCWDLRFQLCIQGMQHPTGARVISLLRHQDQRSSLISSFQGNNEISIWNIEHPKSRQKVFWPCVATPLSLSQSINHYIQAMYLYKNDRTTSLLCAGTDMRIRNWNLTDPSQSFIVTRGPDDNEAMIANYRQRPIDGVEVTIEEYHHRKPGATASSSSSSSPTDNQMKSTKSNLFNVSVAHTDSITDMSICLTKERVPHLVTVSADAVVKLWK</sequence>
<dbReference type="SUPFAM" id="SSF56112">
    <property type="entry name" value="Protein kinase-like (PK-like)"/>
    <property type="match status" value="1"/>
</dbReference>
<dbReference type="Gene3D" id="1.10.510.10">
    <property type="entry name" value="Transferase(Phosphotransferase) domain 1"/>
    <property type="match status" value="1"/>
</dbReference>
<comment type="caution">
    <text evidence="12">The sequence shown here is derived from an EMBL/GenBank/DDBJ whole genome shotgun (WGS) entry which is preliminary data.</text>
</comment>
<dbReference type="OrthoDB" id="242910at2759"/>
<feature type="region of interest" description="Disordered" evidence="10">
    <location>
        <begin position="1313"/>
        <end position="1334"/>
    </location>
</feature>
<dbReference type="GO" id="GO:0005770">
    <property type="term" value="C:late endosome"/>
    <property type="evidence" value="ECO:0007669"/>
    <property type="project" value="TreeGrafter"/>
</dbReference>
<protein>
    <recommendedName>
        <fullName evidence="2">non-specific serine/threonine protein kinase</fullName>
        <ecNumber evidence="2">2.7.11.1</ecNumber>
    </recommendedName>
</protein>
<keyword evidence="6" id="KW-0677">Repeat</keyword>
<dbReference type="Pfam" id="PF22956">
    <property type="entry name" value="VPS15-like_hel"/>
    <property type="match status" value="1"/>
</dbReference>
<evidence type="ECO:0000256" key="10">
    <source>
        <dbReference type="SAM" id="MobiDB-lite"/>
    </source>
</evidence>
<dbReference type="Proteomes" id="UP000663829">
    <property type="component" value="Unassembled WGS sequence"/>
</dbReference>
<dbReference type="InterPro" id="IPR000719">
    <property type="entry name" value="Prot_kinase_dom"/>
</dbReference>
<keyword evidence="9" id="KW-0067">ATP-binding</keyword>
<dbReference type="Proteomes" id="UP000681722">
    <property type="component" value="Unassembled WGS sequence"/>
</dbReference>
<dbReference type="SUPFAM" id="SSF50978">
    <property type="entry name" value="WD40 repeat-like"/>
    <property type="match status" value="1"/>
</dbReference>
<dbReference type="EC" id="2.7.11.1" evidence="2"/>
<keyword evidence="16" id="KW-1185">Reference proteome</keyword>
<organism evidence="12 16">
    <name type="scientific">Didymodactylos carnosus</name>
    <dbReference type="NCBI Taxonomy" id="1234261"/>
    <lineage>
        <taxon>Eukaryota</taxon>
        <taxon>Metazoa</taxon>
        <taxon>Spiralia</taxon>
        <taxon>Gnathifera</taxon>
        <taxon>Rotifera</taxon>
        <taxon>Eurotatoria</taxon>
        <taxon>Bdelloidea</taxon>
        <taxon>Philodinida</taxon>
        <taxon>Philodinidae</taxon>
        <taxon>Didymodactylos</taxon>
    </lineage>
</organism>
<feature type="domain" description="Protein kinase" evidence="11">
    <location>
        <begin position="26"/>
        <end position="317"/>
    </location>
</feature>
<dbReference type="EMBL" id="CAJNOK010006787">
    <property type="protein sequence ID" value="CAF1014520.1"/>
    <property type="molecule type" value="Genomic_DNA"/>
</dbReference>
<dbReference type="PROSITE" id="PS00108">
    <property type="entry name" value="PROTEIN_KINASE_ST"/>
    <property type="match status" value="1"/>
</dbReference>
<evidence type="ECO:0000256" key="5">
    <source>
        <dbReference type="ARBA" id="ARBA00022679"/>
    </source>
</evidence>
<evidence type="ECO:0000259" key="11">
    <source>
        <dbReference type="PROSITE" id="PS50011"/>
    </source>
</evidence>
<dbReference type="GO" id="GO:0005524">
    <property type="term" value="F:ATP binding"/>
    <property type="evidence" value="ECO:0007669"/>
    <property type="project" value="UniProtKB-KW"/>
</dbReference>
<dbReference type="GO" id="GO:0006623">
    <property type="term" value="P:protein targeting to vacuole"/>
    <property type="evidence" value="ECO:0007669"/>
    <property type="project" value="TreeGrafter"/>
</dbReference>
<accession>A0A813P3Q9</accession>
<dbReference type="GO" id="GO:0005776">
    <property type="term" value="C:autophagosome"/>
    <property type="evidence" value="ECO:0007669"/>
    <property type="project" value="UniProtKB-SubCell"/>
</dbReference>
<dbReference type="PROSITE" id="PS50011">
    <property type="entry name" value="PROTEIN_KINASE_DOM"/>
    <property type="match status" value="1"/>
</dbReference>
<gene>
    <name evidence="12" type="ORF">GPM918_LOCUS465</name>
    <name evidence="13" type="ORF">OVA965_LOCUS15213</name>
    <name evidence="14" type="ORF">SRO942_LOCUS466</name>
    <name evidence="15" type="ORF">TMI583_LOCUS15217</name>
</gene>
<dbReference type="GO" id="GO:0071561">
    <property type="term" value="C:nucleus-vacuole junction"/>
    <property type="evidence" value="ECO:0007669"/>
    <property type="project" value="TreeGrafter"/>
</dbReference>
<name>A0A813P3Q9_9BILA</name>
<evidence type="ECO:0000256" key="1">
    <source>
        <dbReference type="ARBA" id="ARBA00004419"/>
    </source>
</evidence>
<dbReference type="Proteomes" id="UP000682733">
    <property type="component" value="Unassembled WGS sequence"/>
</dbReference>
<dbReference type="SMART" id="SM00220">
    <property type="entry name" value="S_TKc"/>
    <property type="match status" value="1"/>
</dbReference>
<dbReference type="InterPro" id="IPR055231">
    <property type="entry name" value="2AA_helical"/>
</dbReference>
<keyword evidence="7" id="KW-0547">Nucleotide-binding</keyword>
<dbReference type="GO" id="GO:0045324">
    <property type="term" value="P:late endosome to vacuole transport"/>
    <property type="evidence" value="ECO:0007669"/>
    <property type="project" value="InterPro"/>
</dbReference>
<comment type="subcellular location">
    <subcellularLocation>
        <location evidence="1">Cytoplasmic vesicle</location>
        <location evidence="1">Autophagosome</location>
    </subcellularLocation>
</comment>
<dbReference type="GO" id="GO:0034272">
    <property type="term" value="C:phosphatidylinositol 3-kinase complex, class III, type II"/>
    <property type="evidence" value="ECO:0007669"/>
    <property type="project" value="TreeGrafter"/>
</dbReference>
<evidence type="ECO:0000313" key="12">
    <source>
        <dbReference type="EMBL" id="CAF0744588.1"/>
    </source>
</evidence>
<evidence type="ECO:0000256" key="2">
    <source>
        <dbReference type="ARBA" id="ARBA00012513"/>
    </source>
</evidence>
<keyword evidence="3" id="KW-0723">Serine/threonine-protein kinase</keyword>
<dbReference type="PANTHER" id="PTHR17583">
    <property type="entry name" value="PHOSPHOINOSITIDE 3-KINASE REGULATORY SUBUNIT 4"/>
    <property type="match status" value="1"/>
</dbReference>
<dbReference type="SMART" id="SM00320">
    <property type="entry name" value="WD40"/>
    <property type="match status" value="4"/>
</dbReference>
<dbReference type="InterPro" id="IPR036322">
    <property type="entry name" value="WD40_repeat_dom_sf"/>
</dbReference>
<dbReference type="EMBL" id="CAJNOQ010000035">
    <property type="protein sequence ID" value="CAF0744588.1"/>
    <property type="molecule type" value="Genomic_DNA"/>
</dbReference>
<feature type="region of interest" description="Disordered" evidence="10">
    <location>
        <begin position="860"/>
        <end position="882"/>
    </location>
</feature>
<evidence type="ECO:0000313" key="14">
    <source>
        <dbReference type="EMBL" id="CAF3523210.1"/>
    </source>
</evidence>
<reference evidence="12" key="1">
    <citation type="submission" date="2021-02" db="EMBL/GenBank/DDBJ databases">
        <authorList>
            <person name="Nowell W R."/>
        </authorList>
    </citation>
    <scope>NUCLEOTIDE SEQUENCE</scope>
</reference>
<evidence type="ECO:0000256" key="8">
    <source>
        <dbReference type="ARBA" id="ARBA00022777"/>
    </source>
</evidence>
<dbReference type="InterPro" id="IPR011989">
    <property type="entry name" value="ARM-like"/>
</dbReference>
<keyword evidence="5" id="KW-0808">Transferase</keyword>
<dbReference type="InterPro" id="IPR008271">
    <property type="entry name" value="Ser/Thr_kinase_AS"/>
</dbReference>
<dbReference type="CDD" id="cd13980">
    <property type="entry name" value="STKc_Vps15"/>
    <property type="match status" value="1"/>
</dbReference>
<evidence type="ECO:0000313" key="16">
    <source>
        <dbReference type="Proteomes" id="UP000663829"/>
    </source>
</evidence>
<evidence type="ECO:0000256" key="7">
    <source>
        <dbReference type="ARBA" id="ARBA00022741"/>
    </source>
</evidence>
<dbReference type="SUPFAM" id="SSF48371">
    <property type="entry name" value="ARM repeat"/>
    <property type="match status" value="1"/>
</dbReference>
<evidence type="ECO:0000256" key="9">
    <source>
        <dbReference type="ARBA" id="ARBA00022840"/>
    </source>
</evidence>
<dbReference type="Gene3D" id="2.130.10.10">
    <property type="entry name" value="YVTN repeat-like/Quinoprotein amine dehydrogenase"/>
    <property type="match status" value="2"/>
</dbReference>
<evidence type="ECO:0000313" key="15">
    <source>
        <dbReference type="EMBL" id="CAF3783491.1"/>
    </source>
</evidence>
<evidence type="ECO:0000256" key="6">
    <source>
        <dbReference type="ARBA" id="ARBA00022737"/>
    </source>
</evidence>
<dbReference type="PANTHER" id="PTHR17583:SF0">
    <property type="entry name" value="PHOSPHOINOSITIDE 3-KINASE REGULATORY SUBUNIT 4"/>
    <property type="match status" value="1"/>
</dbReference>
<evidence type="ECO:0000256" key="3">
    <source>
        <dbReference type="ARBA" id="ARBA00022527"/>
    </source>
</evidence>
<dbReference type="Pfam" id="PF00069">
    <property type="entry name" value="Pkinase"/>
    <property type="match status" value="1"/>
</dbReference>
<dbReference type="InterPro" id="IPR011009">
    <property type="entry name" value="Kinase-like_dom_sf"/>
</dbReference>
<dbReference type="InterPro" id="IPR045162">
    <property type="entry name" value="Vps15-like"/>
</dbReference>